<dbReference type="Proteomes" id="UP001302949">
    <property type="component" value="Unassembled WGS sequence"/>
</dbReference>
<dbReference type="InterPro" id="IPR019619">
    <property type="entry name" value="DUF2490"/>
</dbReference>
<gene>
    <name evidence="1" type="ORF">VB248_20965</name>
</gene>
<protein>
    <submittedName>
        <fullName evidence="1">DUF2490 domain-containing protein</fullName>
    </submittedName>
</protein>
<name>A0ABU5QH65_9BACT</name>
<dbReference type="EMBL" id="JAYFUM010000029">
    <property type="protein sequence ID" value="MEA5141639.1"/>
    <property type="molecule type" value="Genomic_DNA"/>
</dbReference>
<organism evidence="1 2">
    <name type="scientific">Arcicella rigui</name>
    <dbReference type="NCBI Taxonomy" id="797020"/>
    <lineage>
        <taxon>Bacteria</taxon>
        <taxon>Pseudomonadati</taxon>
        <taxon>Bacteroidota</taxon>
        <taxon>Cytophagia</taxon>
        <taxon>Cytophagales</taxon>
        <taxon>Flectobacillaceae</taxon>
        <taxon>Arcicella</taxon>
    </lineage>
</organism>
<comment type="caution">
    <text evidence="1">The sequence shown here is derived from an EMBL/GenBank/DDBJ whole genome shotgun (WGS) entry which is preliminary data.</text>
</comment>
<reference evidence="1 2" key="1">
    <citation type="submission" date="2023-12" db="EMBL/GenBank/DDBJ databases">
        <title>Novel species of the genus Arcicella isolated from rivers.</title>
        <authorList>
            <person name="Lu H."/>
        </authorList>
    </citation>
    <scope>NUCLEOTIDE SEQUENCE [LARGE SCALE GENOMIC DNA]</scope>
    <source>
        <strain evidence="1 2">KCTC 23307</strain>
    </source>
</reference>
<accession>A0ABU5QH65</accession>
<evidence type="ECO:0000313" key="2">
    <source>
        <dbReference type="Proteomes" id="UP001302949"/>
    </source>
</evidence>
<proteinExistence type="predicted"/>
<dbReference type="RefSeq" id="WP_323298794.1">
    <property type="nucleotide sequence ID" value="NZ_JAYFUM010000029.1"/>
</dbReference>
<evidence type="ECO:0000313" key="1">
    <source>
        <dbReference type="EMBL" id="MEA5141639.1"/>
    </source>
</evidence>
<dbReference type="Pfam" id="PF10677">
    <property type="entry name" value="DUF2490"/>
    <property type="match status" value="1"/>
</dbReference>
<sequence length="240" mass="28334">MKILTLSALTIYLSIGNTFAQKFDLGSWNILNVKYAVNSKWSVFGEAQLRSLKFYDDFHYYEYKGGLNFKAHKNLALSIGTGSYQTYKEGGDFVVPKNNDEFRIWPQMVVYQSIGKLKIEQRYRAEFRFTSNGYRNRFRYRLGLSYPFGKENKDYKPFQISATNELFFTDNEPYFERNRLVLALNYKPSKTTTLQLGYLHQFDYKINDETGRDFLQIGYFIEIFRKQTTNNTADTDIKDN</sequence>
<keyword evidence="2" id="KW-1185">Reference proteome</keyword>